<gene>
    <name evidence="1" type="ORF">RIB56_07745</name>
</gene>
<reference evidence="2" key="1">
    <citation type="submission" date="2023-07" db="EMBL/GenBank/DDBJ databases">
        <title>Draft genomic sequences of Priestia flexa CCM isolated from the soil of an abandoned mine contaminated by free cyanide in the high Andean zone of Tacna, Peru.</title>
        <authorList>
            <person name="Caceda Quiroz C.J."/>
            <person name="Maraza Chooque G.J."/>
            <person name="Fora Quispe G.L."/>
            <person name="Carpio Mamani M."/>
        </authorList>
    </citation>
    <scope>NUCLEOTIDE SEQUENCE [LARGE SCALE GENOMIC DNA]</scope>
    <source>
        <strain evidence="2">CCM</strain>
    </source>
</reference>
<accession>A0ABU4J4V4</accession>
<comment type="caution">
    <text evidence="1">The sequence shown here is derived from an EMBL/GenBank/DDBJ whole genome shotgun (WGS) entry which is preliminary data.</text>
</comment>
<organism evidence="1 2">
    <name type="scientific">Priestia flexa</name>
    <dbReference type="NCBI Taxonomy" id="86664"/>
    <lineage>
        <taxon>Bacteria</taxon>
        <taxon>Bacillati</taxon>
        <taxon>Bacillota</taxon>
        <taxon>Bacilli</taxon>
        <taxon>Bacillales</taxon>
        <taxon>Bacillaceae</taxon>
        <taxon>Priestia</taxon>
    </lineage>
</organism>
<proteinExistence type="predicted"/>
<evidence type="ECO:0000313" key="2">
    <source>
        <dbReference type="Proteomes" id="UP001284771"/>
    </source>
</evidence>
<sequence>MDGNTYICGIFYAEKKGEESYYLNLKGSSSSTSFQEIYWKNLMVFFSTAYRTNPKSKLLLFSNTTPPMREWEEFLFNIGVNIINIPYEHKPPKGHWHAWQSTFYIIDCLNYLGNEVSEQDYVYFMDIDCVILKNLDRLNEILKKDHVVNFAIEYSVDYKVHGVSRIDMKKSFSKISGEINEYPTYFGGEIYGFYGKSNILKIYKEAASAWKMTVREKSMVFNTEEHLFSFIFWKLNKQYNNAQGFIKRIWTDASNHRNVEHSDLELTIWHLPAEKHRGLYKLTEKVLNDKSKFWTVDLENYIIYLGKFVSVPRRNISRIFTESSKKIVKKLKIKAD</sequence>
<dbReference type="RefSeq" id="WP_318757530.1">
    <property type="nucleotide sequence ID" value="NZ_JAWUZT010000017.1"/>
</dbReference>
<dbReference type="Proteomes" id="UP001284771">
    <property type="component" value="Unassembled WGS sequence"/>
</dbReference>
<dbReference type="Gene3D" id="3.90.550.10">
    <property type="entry name" value="Spore Coat Polysaccharide Biosynthesis Protein SpsA, Chain A"/>
    <property type="match status" value="1"/>
</dbReference>
<protein>
    <recommendedName>
        <fullName evidence="3">Glycosyltransferase</fullName>
    </recommendedName>
</protein>
<keyword evidence="2" id="KW-1185">Reference proteome</keyword>
<name>A0ABU4J4V4_9BACI</name>
<dbReference type="SUPFAM" id="SSF53448">
    <property type="entry name" value="Nucleotide-diphospho-sugar transferases"/>
    <property type="match status" value="1"/>
</dbReference>
<dbReference type="InterPro" id="IPR029044">
    <property type="entry name" value="Nucleotide-diphossugar_trans"/>
</dbReference>
<dbReference type="EMBL" id="JAWUZT010000017">
    <property type="protein sequence ID" value="MDW8516024.1"/>
    <property type="molecule type" value="Genomic_DNA"/>
</dbReference>
<evidence type="ECO:0000313" key="1">
    <source>
        <dbReference type="EMBL" id="MDW8516024.1"/>
    </source>
</evidence>
<evidence type="ECO:0008006" key="3">
    <source>
        <dbReference type="Google" id="ProtNLM"/>
    </source>
</evidence>